<name>L8HFH7_ACACF</name>
<protein>
    <submittedName>
        <fullName evidence="1">Uncharacterized protein</fullName>
    </submittedName>
</protein>
<accession>L8HFH7</accession>
<dbReference type="RefSeq" id="XP_004352694.1">
    <property type="nucleotide sequence ID" value="XM_004352642.1"/>
</dbReference>
<gene>
    <name evidence="1" type="ORF">ACA1_357470</name>
</gene>
<reference evidence="1 2" key="1">
    <citation type="journal article" date="2013" name="Genome Biol.">
        <title>Genome of Acanthamoeba castellanii highlights extensive lateral gene transfer and early evolution of tyrosine kinase signaling.</title>
        <authorList>
            <person name="Clarke M."/>
            <person name="Lohan A.J."/>
            <person name="Liu B."/>
            <person name="Lagkouvardos I."/>
            <person name="Roy S."/>
            <person name="Zafar N."/>
            <person name="Bertelli C."/>
            <person name="Schilde C."/>
            <person name="Kianianmomeni A."/>
            <person name="Burglin T.R."/>
            <person name="Frech C."/>
            <person name="Turcotte B."/>
            <person name="Kopec K.O."/>
            <person name="Synnott J.M."/>
            <person name="Choo C."/>
            <person name="Paponov I."/>
            <person name="Finkler A."/>
            <person name="Soon Heng Tan C."/>
            <person name="Hutchins A.P."/>
            <person name="Weinmeier T."/>
            <person name="Rattei T."/>
            <person name="Chu J.S."/>
            <person name="Gimenez G."/>
            <person name="Irimia M."/>
            <person name="Rigden D.J."/>
            <person name="Fitzpatrick D.A."/>
            <person name="Lorenzo-Morales J."/>
            <person name="Bateman A."/>
            <person name="Chiu C.H."/>
            <person name="Tang P."/>
            <person name="Hegemann P."/>
            <person name="Fromm H."/>
            <person name="Raoult D."/>
            <person name="Greub G."/>
            <person name="Miranda-Saavedra D."/>
            <person name="Chen N."/>
            <person name="Nash P."/>
            <person name="Ginger M.L."/>
            <person name="Horn M."/>
            <person name="Schaap P."/>
            <person name="Caler L."/>
            <person name="Loftus B."/>
        </authorList>
    </citation>
    <scope>NUCLEOTIDE SEQUENCE [LARGE SCALE GENOMIC DNA]</scope>
    <source>
        <strain evidence="1 2">Neff</strain>
    </source>
</reference>
<dbReference type="GeneID" id="14924141"/>
<dbReference type="Proteomes" id="UP000011083">
    <property type="component" value="Unassembled WGS sequence"/>
</dbReference>
<dbReference type="VEuPathDB" id="AmoebaDB:ACA1_357470"/>
<evidence type="ECO:0000313" key="1">
    <source>
        <dbReference type="EMBL" id="ELR23166.1"/>
    </source>
</evidence>
<evidence type="ECO:0000313" key="2">
    <source>
        <dbReference type="Proteomes" id="UP000011083"/>
    </source>
</evidence>
<keyword evidence="2" id="KW-1185">Reference proteome</keyword>
<proteinExistence type="predicted"/>
<organism evidence="1 2">
    <name type="scientific">Acanthamoeba castellanii (strain ATCC 30010 / Neff)</name>
    <dbReference type="NCBI Taxonomy" id="1257118"/>
    <lineage>
        <taxon>Eukaryota</taxon>
        <taxon>Amoebozoa</taxon>
        <taxon>Discosea</taxon>
        <taxon>Longamoebia</taxon>
        <taxon>Centramoebida</taxon>
        <taxon>Acanthamoebidae</taxon>
        <taxon>Acanthamoeba</taxon>
    </lineage>
</organism>
<sequence>MKTALLELAVTFPAELLKRTKAAAKKSEADDDERTEVERRERYIKINYREHCPKTPLLETLALYAQADFVIGPHGAGYEQNMMTTARLGSAYHGSDGFNYVVNVPHLVGLVTSVLESRFLGNSPANATPAVKPAPTHQR</sequence>
<dbReference type="EMBL" id="KB007859">
    <property type="protein sequence ID" value="ELR23166.1"/>
    <property type="molecule type" value="Genomic_DNA"/>
</dbReference>
<dbReference type="AlphaFoldDB" id="L8HFH7"/>
<dbReference type="KEGG" id="acan:ACA1_357470"/>